<gene>
    <name evidence="1" type="ORF">CJ030_MR6G011324</name>
</gene>
<sequence>MKERVKCSGIFGGYMITSSYSSSSSSSYWMSSSAEDINGKPAGPLVHSRSKSWGWAFASPMRALHLLRDRENG</sequence>
<dbReference type="AlphaFoldDB" id="A0A6A1VG88"/>
<evidence type="ECO:0000313" key="2">
    <source>
        <dbReference type="Proteomes" id="UP000516437"/>
    </source>
</evidence>
<name>A0A6A1VG88_9ROSI</name>
<dbReference type="EMBL" id="RXIC02000024">
    <property type="protein sequence ID" value="KAB1210100.1"/>
    <property type="molecule type" value="Genomic_DNA"/>
</dbReference>
<dbReference type="OrthoDB" id="1693686at2759"/>
<comment type="caution">
    <text evidence="1">The sequence shown here is derived from an EMBL/GenBank/DDBJ whole genome shotgun (WGS) entry which is preliminary data.</text>
</comment>
<reference evidence="1 2" key="1">
    <citation type="journal article" date="2019" name="Plant Biotechnol. J.">
        <title>The red bayberry genome and genetic basis of sex determination.</title>
        <authorList>
            <person name="Jia H.M."/>
            <person name="Jia H.J."/>
            <person name="Cai Q.L."/>
            <person name="Wang Y."/>
            <person name="Zhao H.B."/>
            <person name="Yang W.F."/>
            <person name="Wang G.Y."/>
            <person name="Li Y.H."/>
            <person name="Zhan D.L."/>
            <person name="Shen Y.T."/>
            <person name="Niu Q.F."/>
            <person name="Chang L."/>
            <person name="Qiu J."/>
            <person name="Zhao L."/>
            <person name="Xie H.B."/>
            <person name="Fu W.Y."/>
            <person name="Jin J."/>
            <person name="Li X.W."/>
            <person name="Jiao Y."/>
            <person name="Zhou C.C."/>
            <person name="Tu T."/>
            <person name="Chai C.Y."/>
            <person name="Gao J.L."/>
            <person name="Fan L.J."/>
            <person name="van de Weg E."/>
            <person name="Wang J.Y."/>
            <person name="Gao Z.S."/>
        </authorList>
    </citation>
    <scope>NUCLEOTIDE SEQUENCE [LARGE SCALE GENOMIC DNA]</scope>
    <source>
        <tissue evidence="1">Leaves</tissue>
    </source>
</reference>
<keyword evidence="2" id="KW-1185">Reference proteome</keyword>
<dbReference type="Proteomes" id="UP000516437">
    <property type="component" value="Chromosome 6"/>
</dbReference>
<organism evidence="1 2">
    <name type="scientific">Morella rubra</name>
    <name type="common">Chinese bayberry</name>
    <dbReference type="NCBI Taxonomy" id="262757"/>
    <lineage>
        <taxon>Eukaryota</taxon>
        <taxon>Viridiplantae</taxon>
        <taxon>Streptophyta</taxon>
        <taxon>Embryophyta</taxon>
        <taxon>Tracheophyta</taxon>
        <taxon>Spermatophyta</taxon>
        <taxon>Magnoliopsida</taxon>
        <taxon>eudicotyledons</taxon>
        <taxon>Gunneridae</taxon>
        <taxon>Pentapetalae</taxon>
        <taxon>rosids</taxon>
        <taxon>fabids</taxon>
        <taxon>Fagales</taxon>
        <taxon>Myricaceae</taxon>
        <taxon>Morella</taxon>
    </lineage>
</organism>
<accession>A0A6A1VG88</accession>
<evidence type="ECO:0000313" key="1">
    <source>
        <dbReference type="EMBL" id="KAB1210100.1"/>
    </source>
</evidence>
<protein>
    <submittedName>
        <fullName evidence="1">Uncharacterized protein</fullName>
    </submittedName>
</protein>
<proteinExistence type="predicted"/>
<dbReference type="PANTHER" id="PTHR34460">
    <property type="entry name" value="VITELLOGENIN-LIKE PROTEIN"/>
    <property type="match status" value="1"/>
</dbReference>
<dbReference type="PANTHER" id="PTHR34460:SF2">
    <property type="entry name" value="OS04G0405500 PROTEIN"/>
    <property type="match status" value="1"/>
</dbReference>